<feature type="transmembrane region" description="Helical" evidence="1">
    <location>
        <begin position="73"/>
        <end position="93"/>
    </location>
</feature>
<evidence type="ECO:0000256" key="1">
    <source>
        <dbReference type="SAM" id="Phobius"/>
    </source>
</evidence>
<dbReference type="Proteomes" id="UP000015105">
    <property type="component" value="Chromosome 4D"/>
</dbReference>
<keyword evidence="1" id="KW-0812">Transmembrane</keyword>
<reference evidence="2" key="5">
    <citation type="journal article" date="2021" name="G3 (Bethesda)">
        <title>Aegilops tauschii genome assembly Aet v5.0 features greater sequence contiguity and improved annotation.</title>
        <authorList>
            <person name="Wang L."/>
            <person name="Zhu T."/>
            <person name="Rodriguez J.C."/>
            <person name="Deal K.R."/>
            <person name="Dubcovsky J."/>
            <person name="McGuire P.E."/>
            <person name="Lux T."/>
            <person name="Spannagl M."/>
            <person name="Mayer K.F.X."/>
            <person name="Baldrich P."/>
            <person name="Meyers B.C."/>
            <person name="Huo N."/>
            <person name="Gu Y.Q."/>
            <person name="Zhou H."/>
            <person name="Devos K.M."/>
            <person name="Bennetzen J.L."/>
            <person name="Unver T."/>
            <person name="Budak H."/>
            <person name="Gulick P.J."/>
            <person name="Galiba G."/>
            <person name="Kalapos B."/>
            <person name="Nelson D.R."/>
            <person name="Li P."/>
            <person name="You F.M."/>
            <person name="Luo M.C."/>
            <person name="Dvorak J."/>
        </authorList>
    </citation>
    <scope>NUCLEOTIDE SEQUENCE [LARGE SCALE GENOMIC DNA]</scope>
    <source>
        <strain evidence="2">cv. AL8/78</strain>
    </source>
</reference>
<evidence type="ECO:0000313" key="3">
    <source>
        <dbReference type="Proteomes" id="UP000015105"/>
    </source>
</evidence>
<dbReference type="AlphaFoldDB" id="A0A453I8H8"/>
<reference evidence="3" key="1">
    <citation type="journal article" date="2014" name="Science">
        <title>Ancient hybridizations among the ancestral genomes of bread wheat.</title>
        <authorList>
            <consortium name="International Wheat Genome Sequencing Consortium,"/>
            <person name="Marcussen T."/>
            <person name="Sandve S.R."/>
            <person name="Heier L."/>
            <person name="Spannagl M."/>
            <person name="Pfeifer M."/>
            <person name="Jakobsen K.S."/>
            <person name="Wulff B.B."/>
            <person name="Steuernagel B."/>
            <person name="Mayer K.F."/>
            <person name="Olsen O.A."/>
        </authorList>
    </citation>
    <scope>NUCLEOTIDE SEQUENCE [LARGE SCALE GENOMIC DNA]</scope>
    <source>
        <strain evidence="3">cv. AL8/78</strain>
    </source>
</reference>
<organism evidence="2 3">
    <name type="scientific">Aegilops tauschii subsp. strangulata</name>
    <name type="common">Goatgrass</name>
    <dbReference type="NCBI Taxonomy" id="200361"/>
    <lineage>
        <taxon>Eukaryota</taxon>
        <taxon>Viridiplantae</taxon>
        <taxon>Streptophyta</taxon>
        <taxon>Embryophyta</taxon>
        <taxon>Tracheophyta</taxon>
        <taxon>Spermatophyta</taxon>
        <taxon>Magnoliopsida</taxon>
        <taxon>Liliopsida</taxon>
        <taxon>Poales</taxon>
        <taxon>Poaceae</taxon>
        <taxon>BOP clade</taxon>
        <taxon>Pooideae</taxon>
        <taxon>Triticodae</taxon>
        <taxon>Triticeae</taxon>
        <taxon>Triticinae</taxon>
        <taxon>Aegilops</taxon>
    </lineage>
</organism>
<reference evidence="2" key="3">
    <citation type="journal article" date="2017" name="Nature">
        <title>Genome sequence of the progenitor of the wheat D genome Aegilops tauschii.</title>
        <authorList>
            <person name="Luo M.C."/>
            <person name="Gu Y.Q."/>
            <person name="Puiu D."/>
            <person name="Wang H."/>
            <person name="Twardziok S.O."/>
            <person name="Deal K.R."/>
            <person name="Huo N."/>
            <person name="Zhu T."/>
            <person name="Wang L."/>
            <person name="Wang Y."/>
            <person name="McGuire P.E."/>
            <person name="Liu S."/>
            <person name="Long H."/>
            <person name="Ramasamy R.K."/>
            <person name="Rodriguez J.C."/>
            <person name="Van S.L."/>
            <person name="Yuan L."/>
            <person name="Wang Z."/>
            <person name="Xia Z."/>
            <person name="Xiao L."/>
            <person name="Anderson O.D."/>
            <person name="Ouyang S."/>
            <person name="Liang Y."/>
            <person name="Zimin A.V."/>
            <person name="Pertea G."/>
            <person name="Qi P."/>
            <person name="Bennetzen J.L."/>
            <person name="Dai X."/>
            <person name="Dawson M.W."/>
            <person name="Muller H.G."/>
            <person name="Kugler K."/>
            <person name="Rivarola-Duarte L."/>
            <person name="Spannagl M."/>
            <person name="Mayer K.F.X."/>
            <person name="Lu F.H."/>
            <person name="Bevan M.W."/>
            <person name="Leroy P."/>
            <person name="Li P."/>
            <person name="You F.M."/>
            <person name="Sun Q."/>
            <person name="Liu Z."/>
            <person name="Lyons E."/>
            <person name="Wicker T."/>
            <person name="Salzberg S.L."/>
            <person name="Devos K.M."/>
            <person name="Dvorak J."/>
        </authorList>
    </citation>
    <scope>NUCLEOTIDE SEQUENCE [LARGE SCALE GENOMIC DNA]</scope>
    <source>
        <strain evidence="2">cv. AL8/78</strain>
    </source>
</reference>
<sequence>MDRTLGHVCTYRGAGIRTQLLCRADVVHQRGRRDGEGAGPAGGRSGIRTVLLCRAGHAVCIEIRDRWRRDKRLHWRGGVVVVITSFWCRRGWWWMHPSP</sequence>
<protein>
    <submittedName>
        <fullName evidence="2">Uncharacterized protein</fullName>
    </submittedName>
</protein>
<accession>A0A453I8H8</accession>
<keyword evidence="3" id="KW-1185">Reference proteome</keyword>
<dbReference type="Gramene" id="AET4Gv20481200.4">
    <property type="protein sequence ID" value="AET4Gv20481200.4"/>
    <property type="gene ID" value="AET4Gv20481200"/>
</dbReference>
<reference evidence="2" key="4">
    <citation type="submission" date="2019-03" db="UniProtKB">
        <authorList>
            <consortium name="EnsemblPlants"/>
        </authorList>
    </citation>
    <scope>IDENTIFICATION</scope>
</reference>
<keyword evidence="1" id="KW-1133">Transmembrane helix</keyword>
<evidence type="ECO:0000313" key="2">
    <source>
        <dbReference type="EnsemblPlants" id="AET4Gv20481200.4"/>
    </source>
</evidence>
<proteinExistence type="predicted"/>
<reference evidence="3" key="2">
    <citation type="journal article" date="2017" name="Nat. Plants">
        <title>The Aegilops tauschii genome reveals multiple impacts of transposons.</title>
        <authorList>
            <person name="Zhao G."/>
            <person name="Zou C."/>
            <person name="Li K."/>
            <person name="Wang K."/>
            <person name="Li T."/>
            <person name="Gao L."/>
            <person name="Zhang X."/>
            <person name="Wang H."/>
            <person name="Yang Z."/>
            <person name="Liu X."/>
            <person name="Jiang W."/>
            <person name="Mao L."/>
            <person name="Kong X."/>
            <person name="Jiao Y."/>
            <person name="Jia J."/>
        </authorList>
    </citation>
    <scope>NUCLEOTIDE SEQUENCE [LARGE SCALE GENOMIC DNA]</scope>
    <source>
        <strain evidence="3">cv. AL8/78</strain>
    </source>
</reference>
<name>A0A453I8H8_AEGTS</name>
<dbReference type="EnsemblPlants" id="AET4Gv20481200.4">
    <property type="protein sequence ID" value="AET4Gv20481200.4"/>
    <property type="gene ID" value="AET4Gv20481200"/>
</dbReference>
<keyword evidence="1" id="KW-0472">Membrane</keyword>